<dbReference type="InterPro" id="IPR013094">
    <property type="entry name" value="AB_hydrolase_3"/>
</dbReference>
<reference evidence="3" key="1">
    <citation type="submission" date="2022-06" db="EMBL/GenBank/DDBJ databases">
        <title>Complete genome sequences of two strains of the flax pathogen Septoria linicola.</title>
        <authorList>
            <person name="Lapalu N."/>
            <person name="Simon A."/>
            <person name="Demenou B."/>
            <person name="Paumier D."/>
            <person name="Guillot M.-P."/>
            <person name="Gout L."/>
            <person name="Valade R."/>
        </authorList>
    </citation>
    <scope>NUCLEOTIDE SEQUENCE</scope>
    <source>
        <strain evidence="3">SE15195</strain>
    </source>
</reference>
<dbReference type="GO" id="GO:0016787">
    <property type="term" value="F:hydrolase activity"/>
    <property type="evidence" value="ECO:0007669"/>
    <property type="project" value="UniProtKB-KW"/>
</dbReference>
<dbReference type="PANTHER" id="PTHR48081:SF8">
    <property type="entry name" value="ALPHA_BETA HYDROLASE FOLD-3 DOMAIN-CONTAINING PROTEIN-RELATED"/>
    <property type="match status" value="1"/>
</dbReference>
<dbReference type="Gene3D" id="3.40.50.1820">
    <property type="entry name" value="alpha/beta hydrolase"/>
    <property type="match status" value="1"/>
</dbReference>
<feature type="domain" description="Alpha/beta hydrolase fold-3" evidence="2">
    <location>
        <begin position="107"/>
        <end position="322"/>
    </location>
</feature>
<accession>A0A9Q9ENC2</accession>
<organism evidence="3 4">
    <name type="scientific">Septoria linicola</name>
    <dbReference type="NCBI Taxonomy" id="215465"/>
    <lineage>
        <taxon>Eukaryota</taxon>
        <taxon>Fungi</taxon>
        <taxon>Dikarya</taxon>
        <taxon>Ascomycota</taxon>
        <taxon>Pezizomycotina</taxon>
        <taxon>Dothideomycetes</taxon>
        <taxon>Dothideomycetidae</taxon>
        <taxon>Mycosphaerellales</taxon>
        <taxon>Mycosphaerellaceae</taxon>
        <taxon>Septoria</taxon>
    </lineage>
</organism>
<keyword evidence="1 3" id="KW-0378">Hydrolase</keyword>
<dbReference type="AlphaFoldDB" id="A0A9Q9ENC2"/>
<dbReference type="InterPro" id="IPR050300">
    <property type="entry name" value="GDXG_lipolytic_enzyme"/>
</dbReference>
<evidence type="ECO:0000256" key="1">
    <source>
        <dbReference type="ARBA" id="ARBA00022801"/>
    </source>
</evidence>
<sequence length="362" mass="40392">MDQWQRPVAFISTPPAQHSPIYQPLHPSLRPLLDPEYVAFHDSRVQYLVPDEQMQWDATTRSQLPTLSGGSMPLRVGSIRDVQLENCRVRVFVPESSQKVAKYPVLYWLHGGGWVTGNLESGNDFLTYICQSSQCIVVSVEYRLAPEHPYPAAAEDAIEALQWLFKEAPKYYNVDLERVAIGGNSAGGNLAAVLVLEAACLFPSFKPVLMMLIVPVIDNTATPGNGWYNLNAPWLTPSRMLWYRSMYLPNGHGQDMKYPEREDWQISPNLAPSKLLSKCPPTWLAVAEHDLLATEALAFSSQLRASRVQTTVKVYQGSTHSILALNGVLAKGRELMLDAAQALNGTFWPIRMDPLLGWTLCA</sequence>
<dbReference type="InterPro" id="IPR029058">
    <property type="entry name" value="AB_hydrolase_fold"/>
</dbReference>
<evidence type="ECO:0000313" key="3">
    <source>
        <dbReference type="EMBL" id="USW56910.1"/>
    </source>
</evidence>
<dbReference type="PANTHER" id="PTHR48081">
    <property type="entry name" value="AB HYDROLASE SUPERFAMILY PROTEIN C4A8.06C"/>
    <property type="match status" value="1"/>
</dbReference>
<proteinExistence type="predicted"/>
<dbReference type="Pfam" id="PF07859">
    <property type="entry name" value="Abhydrolase_3"/>
    <property type="match status" value="1"/>
</dbReference>
<protein>
    <submittedName>
        <fullName evidence="3">Alpha/beta hydrolase-3</fullName>
    </submittedName>
</protein>
<gene>
    <name evidence="3" type="ORF">Slin15195_G102290</name>
</gene>
<dbReference type="EMBL" id="CP099426">
    <property type="protein sequence ID" value="USW56910.1"/>
    <property type="molecule type" value="Genomic_DNA"/>
</dbReference>
<keyword evidence="4" id="KW-1185">Reference proteome</keyword>
<name>A0A9Q9ENC2_9PEZI</name>
<dbReference type="SUPFAM" id="SSF53474">
    <property type="entry name" value="alpha/beta-Hydrolases"/>
    <property type="match status" value="1"/>
</dbReference>
<dbReference type="OrthoDB" id="408631at2759"/>
<dbReference type="Proteomes" id="UP001056384">
    <property type="component" value="Chromosome 9"/>
</dbReference>
<evidence type="ECO:0000313" key="4">
    <source>
        <dbReference type="Proteomes" id="UP001056384"/>
    </source>
</evidence>
<evidence type="ECO:0000259" key="2">
    <source>
        <dbReference type="Pfam" id="PF07859"/>
    </source>
</evidence>